<gene>
    <name evidence="2" type="ORF">N657DRAFT_658028</name>
</gene>
<name>A0AAN6TUN7_9PEZI</name>
<organism evidence="2 3">
    <name type="scientific">Parathielavia appendiculata</name>
    <dbReference type="NCBI Taxonomy" id="2587402"/>
    <lineage>
        <taxon>Eukaryota</taxon>
        <taxon>Fungi</taxon>
        <taxon>Dikarya</taxon>
        <taxon>Ascomycota</taxon>
        <taxon>Pezizomycotina</taxon>
        <taxon>Sordariomycetes</taxon>
        <taxon>Sordariomycetidae</taxon>
        <taxon>Sordariales</taxon>
        <taxon>Chaetomiaceae</taxon>
        <taxon>Parathielavia</taxon>
    </lineage>
</organism>
<feature type="compositionally biased region" description="Polar residues" evidence="1">
    <location>
        <begin position="205"/>
        <end position="223"/>
    </location>
</feature>
<protein>
    <submittedName>
        <fullName evidence="2">Uncharacterized protein</fullName>
    </submittedName>
</protein>
<evidence type="ECO:0000313" key="2">
    <source>
        <dbReference type="EMBL" id="KAK4120993.1"/>
    </source>
</evidence>
<dbReference type="GeneID" id="87831621"/>
<feature type="compositionally biased region" description="Polar residues" evidence="1">
    <location>
        <begin position="121"/>
        <end position="147"/>
    </location>
</feature>
<evidence type="ECO:0000313" key="3">
    <source>
        <dbReference type="Proteomes" id="UP001302602"/>
    </source>
</evidence>
<keyword evidence="3" id="KW-1185">Reference proteome</keyword>
<feature type="compositionally biased region" description="Gly residues" evidence="1">
    <location>
        <begin position="98"/>
        <end position="112"/>
    </location>
</feature>
<accession>A0AAN6TUN7</accession>
<comment type="caution">
    <text evidence="2">The sequence shown here is derived from an EMBL/GenBank/DDBJ whole genome shotgun (WGS) entry which is preliminary data.</text>
</comment>
<proteinExistence type="predicted"/>
<reference evidence="2" key="1">
    <citation type="journal article" date="2023" name="Mol. Phylogenet. Evol.">
        <title>Genome-scale phylogeny and comparative genomics of the fungal order Sordariales.</title>
        <authorList>
            <person name="Hensen N."/>
            <person name="Bonometti L."/>
            <person name="Westerberg I."/>
            <person name="Brannstrom I.O."/>
            <person name="Guillou S."/>
            <person name="Cros-Aarteil S."/>
            <person name="Calhoun S."/>
            <person name="Haridas S."/>
            <person name="Kuo A."/>
            <person name="Mondo S."/>
            <person name="Pangilinan J."/>
            <person name="Riley R."/>
            <person name="LaButti K."/>
            <person name="Andreopoulos B."/>
            <person name="Lipzen A."/>
            <person name="Chen C."/>
            <person name="Yan M."/>
            <person name="Daum C."/>
            <person name="Ng V."/>
            <person name="Clum A."/>
            <person name="Steindorff A."/>
            <person name="Ohm R.A."/>
            <person name="Martin F."/>
            <person name="Silar P."/>
            <person name="Natvig D.O."/>
            <person name="Lalanne C."/>
            <person name="Gautier V."/>
            <person name="Ament-Velasquez S.L."/>
            <person name="Kruys A."/>
            <person name="Hutchinson M.I."/>
            <person name="Powell A.J."/>
            <person name="Barry K."/>
            <person name="Miller A.N."/>
            <person name="Grigoriev I.V."/>
            <person name="Debuchy R."/>
            <person name="Gladieux P."/>
            <person name="Hiltunen Thoren M."/>
            <person name="Johannesson H."/>
        </authorList>
    </citation>
    <scope>NUCLEOTIDE SEQUENCE</scope>
    <source>
        <strain evidence="2">CBS 731.68</strain>
    </source>
</reference>
<feature type="region of interest" description="Disordered" evidence="1">
    <location>
        <begin position="189"/>
        <end position="229"/>
    </location>
</feature>
<dbReference type="EMBL" id="MU853235">
    <property type="protein sequence ID" value="KAK4120993.1"/>
    <property type="molecule type" value="Genomic_DNA"/>
</dbReference>
<feature type="region of interest" description="Disordered" evidence="1">
    <location>
        <begin position="93"/>
        <end position="154"/>
    </location>
</feature>
<dbReference type="RefSeq" id="XP_062644764.1">
    <property type="nucleotide sequence ID" value="XM_062794852.1"/>
</dbReference>
<sequence length="229" mass="24541">MIDAQELRRRWTDHPRPGIVFHPRDDRHEYREYAPEPYEREFHFRGCRSIVFLRGERTGTEEDVILMTQGSGHMALPAGVQVLVQSGYAKWEPAASAGGSGSTVVGGMGTSGGSRAPPPSRVSSYARSSTGYSAYSPSAAGRSNTQGYVPGPPRGSSYMSACNVPLPPSDVGGRSTVGSGDWEVVEQMSSYGSRSTRDDACSIAPSESISSVGSRGGASQFSRRYTRGY</sequence>
<dbReference type="AlphaFoldDB" id="A0AAN6TUN7"/>
<dbReference type="Proteomes" id="UP001302602">
    <property type="component" value="Unassembled WGS sequence"/>
</dbReference>
<evidence type="ECO:0000256" key="1">
    <source>
        <dbReference type="SAM" id="MobiDB-lite"/>
    </source>
</evidence>
<reference evidence="2" key="2">
    <citation type="submission" date="2023-05" db="EMBL/GenBank/DDBJ databases">
        <authorList>
            <consortium name="Lawrence Berkeley National Laboratory"/>
            <person name="Steindorff A."/>
            <person name="Hensen N."/>
            <person name="Bonometti L."/>
            <person name="Westerberg I."/>
            <person name="Brannstrom I.O."/>
            <person name="Guillou S."/>
            <person name="Cros-Aarteil S."/>
            <person name="Calhoun S."/>
            <person name="Haridas S."/>
            <person name="Kuo A."/>
            <person name="Mondo S."/>
            <person name="Pangilinan J."/>
            <person name="Riley R."/>
            <person name="Labutti K."/>
            <person name="Andreopoulos B."/>
            <person name="Lipzen A."/>
            <person name="Chen C."/>
            <person name="Yanf M."/>
            <person name="Daum C."/>
            <person name="Ng V."/>
            <person name="Clum A."/>
            <person name="Ohm R."/>
            <person name="Martin F."/>
            <person name="Silar P."/>
            <person name="Natvig D."/>
            <person name="Lalanne C."/>
            <person name="Gautier V."/>
            <person name="Ament-Velasquez S.L."/>
            <person name="Kruys A."/>
            <person name="Hutchinson M.I."/>
            <person name="Powell A.J."/>
            <person name="Barry K."/>
            <person name="Miller A.N."/>
            <person name="Grigoriev I.V."/>
            <person name="Debuchy R."/>
            <person name="Gladieux P."/>
            <person name="Thoren M.H."/>
            <person name="Johannesson H."/>
        </authorList>
    </citation>
    <scope>NUCLEOTIDE SEQUENCE</scope>
    <source>
        <strain evidence="2">CBS 731.68</strain>
    </source>
</reference>